<reference evidence="2" key="1">
    <citation type="journal article" date="2014" name="Int. J. Syst. Evol. Microbiol.">
        <title>Complete genome sequence of Corynebacterium casei LMG S-19264T (=DSM 44701T), isolated from a smear-ripened cheese.</title>
        <authorList>
            <consortium name="US DOE Joint Genome Institute (JGI-PGF)"/>
            <person name="Walter F."/>
            <person name="Albersmeier A."/>
            <person name="Kalinowski J."/>
            <person name="Ruckert C."/>
        </authorList>
    </citation>
    <scope>NUCLEOTIDE SEQUENCE</scope>
    <source>
        <strain evidence="2">CGMCC 4.7278</strain>
    </source>
</reference>
<keyword evidence="1" id="KW-1133">Transmembrane helix</keyword>
<dbReference type="EMBL" id="BMMW01000007">
    <property type="protein sequence ID" value="GGK68745.1"/>
    <property type="molecule type" value="Genomic_DNA"/>
</dbReference>
<reference evidence="2" key="2">
    <citation type="submission" date="2020-09" db="EMBL/GenBank/DDBJ databases">
        <authorList>
            <person name="Sun Q."/>
            <person name="Zhou Y."/>
        </authorList>
    </citation>
    <scope>NUCLEOTIDE SEQUENCE</scope>
    <source>
        <strain evidence="2">CGMCC 4.7278</strain>
    </source>
</reference>
<evidence type="ECO:0000256" key="1">
    <source>
        <dbReference type="SAM" id="Phobius"/>
    </source>
</evidence>
<gene>
    <name evidence="2" type="ORF">GCM10011591_46070</name>
</gene>
<comment type="caution">
    <text evidence="2">The sequence shown here is derived from an EMBL/GenBank/DDBJ whole genome shotgun (WGS) entry which is preliminary data.</text>
</comment>
<evidence type="ECO:0000313" key="2">
    <source>
        <dbReference type="EMBL" id="GGK68745.1"/>
    </source>
</evidence>
<protein>
    <submittedName>
        <fullName evidence="2">Uncharacterized protein</fullName>
    </submittedName>
</protein>
<accession>A0A917VF88</accession>
<dbReference type="Proteomes" id="UP000612956">
    <property type="component" value="Unassembled WGS sequence"/>
</dbReference>
<keyword evidence="1" id="KW-0472">Membrane</keyword>
<feature type="transmembrane region" description="Helical" evidence="1">
    <location>
        <begin position="45"/>
        <end position="67"/>
    </location>
</feature>
<evidence type="ECO:0000313" key="3">
    <source>
        <dbReference type="Proteomes" id="UP000612956"/>
    </source>
</evidence>
<keyword evidence="3" id="KW-1185">Reference proteome</keyword>
<proteinExistence type="predicted"/>
<keyword evidence="1" id="KW-0812">Transmembrane</keyword>
<organism evidence="2 3">
    <name type="scientific">Nocardia camponoti</name>
    <dbReference type="NCBI Taxonomy" id="1616106"/>
    <lineage>
        <taxon>Bacteria</taxon>
        <taxon>Bacillati</taxon>
        <taxon>Actinomycetota</taxon>
        <taxon>Actinomycetes</taxon>
        <taxon>Mycobacteriales</taxon>
        <taxon>Nocardiaceae</taxon>
        <taxon>Nocardia</taxon>
    </lineage>
</organism>
<sequence>MYLLTTTTDYLATASDYLAQAAVPDPPAKELPGKLGTFMNDLIGWGKMICLGLSVLGILAIGSMLAVGLRGRSDTAKNALGHLPYVILGTVLTGGSAGLIQAFQ</sequence>
<dbReference type="RefSeq" id="WP_188831172.1">
    <property type="nucleotide sequence ID" value="NZ_BMMW01000007.1"/>
</dbReference>
<feature type="transmembrane region" description="Helical" evidence="1">
    <location>
        <begin position="79"/>
        <end position="103"/>
    </location>
</feature>
<name>A0A917VF88_9NOCA</name>
<dbReference type="AlphaFoldDB" id="A0A917VF88"/>